<comment type="catalytic activity">
    <reaction evidence="1">
        <text>ATP + protein L-histidine = ADP + protein N-phospho-L-histidine.</text>
        <dbReference type="EC" id="2.7.13.3"/>
    </reaction>
</comment>
<feature type="domain" description="Histidine kinase" evidence="13">
    <location>
        <begin position="316"/>
        <end position="537"/>
    </location>
</feature>
<keyword evidence="3 11" id="KW-0597">Phosphoprotein</keyword>
<dbReference type="Pfam" id="PF00512">
    <property type="entry name" value="HisKA"/>
    <property type="match status" value="1"/>
</dbReference>
<evidence type="ECO:0000256" key="9">
    <source>
        <dbReference type="ARBA" id="ARBA00064003"/>
    </source>
</evidence>
<gene>
    <name evidence="15" type="ORF">O0V09_16750</name>
</gene>
<evidence type="ECO:0000256" key="4">
    <source>
        <dbReference type="ARBA" id="ARBA00022679"/>
    </source>
</evidence>
<evidence type="ECO:0000256" key="7">
    <source>
        <dbReference type="ARBA" id="ARBA00022840"/>
    </source>
</evidence>
<dbReference type="SUPFAM" id="SSF52172">
    <property type="entry name" value="CheY-like"/>
    <property type="match status" value="1"/>
</dbReference>
<keyword evidence="12" id="KW-1133">Transmembrane helix</keyword>
<proteinExistence type="predicted"/>
<evidence type="ECO:0000256" key="5">
    <source>
        <dbReference type="ARBA" id="ARBA00022741"/>
    </source>
</evidence>
<dbReference type="CDD" id="cd16922">
    <property type="entry name" value="HATPase_EvgS-ArcB-TorS-like"/>
    <property type="match status" value="1"/>
</dbReference>
<keyword evidence="16" id="KW-1185">Reference proteome</keyword>
<evidence type="ECO:0000256" key="1">
    <source>
        <dbReference type="ARBA" id="ARBA00000085"/>
    </source>
</evidence>
<sequence>MTLTKPSKRLLLGGVICLMAISIIIAVFAFDQWRAAHSSWQQQANMRAQDASRTWLNWLQQYQETLLTVLIHQEASEYVSEDEFFTAIERLEYSWERNRTVEVAVLKRWASSGDISVVHSSVVDPALHVGAIFKPSSIIASAIATAAKDDRLYFYPMNSHSDNATSLLISAVGGGHDDDLFVVSLIYLQELLNDLSALNNEPGFNGQLTIESIAGEHLTKLIVNGDVISDPQYWLETRFLSAGANWHFRWFFDHQFRGGPDLGKFKITVFFGLVIIVLIMIFGLFLIYEVQQVRLESIKRKEAELANKAKSEFLARMSHEIRTPMNAVVGMAYLLKQSPLAENQREQLANIELASHSLLRIIDDILDYSKAEAGKLELDNQSFEVSRLTYKLETLFKHAAEKKGLKLITQIAASVPAVVNADETRIMQVLSNLLSNAIKFSKQGAVEVSIAATDVSDSGVRLIFSVVDSGIGLDVEQQKKIFHPFTQADGSTTREYGGTGLGLAICQQLVELMGGEIGVSSIKHKGAEFSFSIPVRSAGANHGHDKTSDYRSETNNERRLYSGLKVLLAEDNLVNQAVAKGMLEHFGIAVDVVADGLEAVVKLDNIAADTYALIFMDIDMPVMDGVTAAVEIRRRPQWQKTPIVAMTAHGMVGDKERFLAAGMNDYLSKPIDPKRLKNCIIKNIHSRQGQA</sequence>
<dbReference type="Proteomes" id="UP001069090">
    <property type="component" value="Unassembled WGS sequence"/>
</dbReference>
<feature type="transmembrane region" description="Helical" evidence="12">
    <location>
        <begin position="267"/>
        <end position="288"/>
    </location>
</feature>
<reference evidence="15 16" key="1">
    <citation type="submission" date="2022-12" db="EMBL/GenBank/DDBJ databases">
        <title>Dasania phycosphaerae sp. nov., isolated from particulate material of the south coast of Korea.</title>
        <authorList>
            <person name="Jiang Y."/>
        </authorList>
    </citation>
    <scope>NUCLEOTIDE SEQUENCE [LARGE SCALE GENOMIC DNA]</scope>
    <source>
        <strain evidence="15 16">GY-19</strain>
    </source>
</reference>
<dbReference type="FunFam" id="1.10.287.130:FF:000002">
    <property type="entry name" value="Two-component osmosensing histidine kinase"/>
    <property type="match status" value="1"/>
</dbReference>
<evidence type="ECO:0000256" key="2">
    <source>
        <dbReference type="ARBA" id="ARBA00012438"/>
    </source>
</evidence>
<organism evidence="15 16">
    <name type="scientific">Dasania phycosphaerae</name>
    <dbReference type="NCBI Taxonomy" id="2950436"/>
    <lineage>
        <taxon>Bacteria</taxon>
        <taxon>Pseudomonadati</taxon>
        <taxon>Pseudomonadota</taxon>
        <taxon>Gammaproteobacteria</taxon>
        <taxon>Cellvibrionales</taxon>
        <taxon>Spongiibacteraceae</taxon>
        <taxon>Dasania</taxon>
    </lineage>
</organism>
<dbReference type="CDD" id="cd17546">
    <property type="entry name" value="REC_hyHK_CKI1_RcsC-like"/>
    <property type="match status" value="1"/>
</dbReference>
<dbReference type="PROSITE" id="PS50110">
    <property type="entry name" value="RESPONSE_REGULATORY"/>
    <property type="match status" value="1"/>
</dbReference>
<keyword evidence="6" id="KW-0418">Kinase</keyword>
<dbReference type="AlphaFoldDB" id="A0A9J6RS15"/>
<keyword evidence="8" id="KW-0902">Two-component regulatory system</keyword>
<dbReference type="InterPro" id="IPR003661">
    <property type="entry name" value="HisK_dim/P_dom"/>
</dbReference>
<evidence type="ECO:0000313" key="16">
    <source>
        <dbReference type="Proteomes" id="UP001069090"/>
    </source>
</evidence>
<dbReference type="SUPFAM" id="SSF55874">
    <property type="entry name" value="ATPase domain of HSP90 chaperone/DNA topoisomerase II/histidine kinase"/>
    <property type="match status" value="1"/>
</dbReference>
<evidence type="ECO:0000259" key="14">
    <source>
        <dbReference type="PROSITE" id="PS50110"/>
    </source>
</evidence>
<dbReference type="EC" id="2.7.13.3" evidence="2"/>
<dbReference type="SMART" id="SM00387">
    <property type="entry name" value="HATPase_c"/>
    <property type="match status" value="1"/>
</dbReference>
<dbReference type="PANTHER" id="PTHR45339">
    <property type="entry name" value="HYBRID SIGNAL TRANSDUCTION HISTIDINE KINASE J"/>
    <property type="match status" value="1"/>
</dbReference>
<keyword evidence="7 15" id="KW-0067">ATP-binding</keyword>
<feature type="modified residue" description="4-aspartylphosphate" evidence="11">
    <location>
        <position position="617"/>
    </location>
</feature>
<dbReference type="PRINTS" id="PR00344">
    <property type="entry name" value="BCTRLSENSOR"/>
</dbReference>
<dbReference type="RefSeq" id="WP_258332811.1">
    <property type="nucleotide sequence ID" value="NZ_JAPTGG010000017.1"/>
</dbReference>
<keyword evidence="5" id="KW-0547">Nucleotide-binding</keyword>
<dbReference type="Gene3D" id="1.10.287.130">
    <property type="match status" value="1"/>
</dbReference>
<dbReference type="InterPro" id="IPR001789">
    <property type="entry name" value="Sig_transdc_resp-reg_receiver"/>
</dbReference>
<evidence type="ECO:0000256" key="3">
    <source>
        <dbReference type="ARBA" id="ARBA00022553"/>
    </source>
</evidence>
<evidence type="ECO:0000256" key="10">
    <source>
        <dbReference type="ARBA" id="ARBA00068150"/>
    </source>
</evidence>
<dbReference type="SUPFAM" id="SSF47384">
    <property type="entry name" value="Homodimeric domain of signal transducing histidine kinase"/>
    <property type="match status" value="1"/>
</dbReference>
<dbReference type="GO" id="GO:0000155">
    <property type="term" value="F:phosphorelay sensor kinase activity"/>
    <property type="evidence" value="ECO:0007669"/>
    <property type="project" value="InterPro"/>
</dbReference>
<keyword evidence="4" id="KW-0808">Transferase</keyword>
<protein>
    <recommendedName>
        <fullName evidence="10">Sensory/regulatory protein RpfC</fullName>
        <ecNumber evidence="2">2.7.13.3</ecNumber>
    </recommendedName>
</protein>
<dbReference type="PROSITE" id="PS50109">
    <property type="entry name" value="HIS_KIN"/>
    <property type="match status" value="1"/>
</dbReference>
<dbReference type="InterPro" id="IPR036097">
    <property type="entry name" value="HisK_dim/P_sf"/>
</dbReference>
<evidence type="ECO:0000256" key="6">
    <source>
        <dbReference type="ARBA" id="ARBA00022777"/>
    </source>
</evidence>
<dbReference type="SMART" id="SM00388">
    <property type="entry name" value="HisKA"/>
    <property type="match status" value="1"/>
</dbReference>
<dbReference type="InterPro" id="IPR003594">
    <property type="entry name" value="HATPase_dom"/>
</dbReference>
<feature type="transmembrane region" description="Helical" evidence="12">
    <location>
        <begin position="12"/>
        <end position="30"/>
    </location>
</feature>
<dbReference type="EMBL" id="JAPTGG010000017">
    <property type="protein sequence ID" value="MCZ0866861.1"/>
    <property type="molecule type" value="Genomic_DNA"/>
</dbReference>
<dbReference type="InterPro" id="IPR004358">
    <property type="entry name" value="Sig_transdc_His_kin-like_C"/>
</dbReference>
<dbReference type="InterPro" id="IPR036890">
    <property type="entry name" value="HATPase_C_sf"/>
</dbReference>
<name>A0A9J6RS15_9GAMM</name>
<evidence type="ECO:0000256" key="8">
    <source>
        <dbReference type="ARBA" id="ARBA00023012"/>
    </source>
</evidence>
<dbReference type="FunFam" id="3.30.565.10:FF:000010">
    <property type="entry name" value="Sensor histidine kinase RcsC"/>
    <property type="match status" value="1"/>
</dbReference>
<dbReference type="SMART" id="SM00448">
    <property type="entry name" value="REC"/>
    <property type="match status" value="1"/>
</dbReference>
<evidence type="ECO:0000313" key="15">
    <source>
        <dbReference type="EMBL" id="MCZ0866861.1"/>
    </source>
</evidence>
<dbReference type="Pfam" id="PF02518">
    <property type="entry name" value="HATPase_c"/>
    <property type="match status" value="1"/>
</dbReference>
<accession>A0A9J6RS15</accession>
<dbReference type="PANTHER" id="PTHR45339:SF1">
    <property type="entry name" value="HYBRID SIGNAL TRANSDUCTION HISTIDINE KINASE J"/>
    <property type="match status" value="1"/>
</dbReference>
<keyword evidence="12" id="KW-0472">Membrane</keyword>
<dbReference type="InterPro" id="IPR011006">
    <property type="entry name" value="CheY-like_superfamily"/>
</dbReference>
<dbReference type="GO" id="GO:0005524">
    <property type="term" value="F:ATP binding"/>
    <property type="evidence" value="ECO:0007669"/>
    <property type="project" value="UniProtKB-KW"/>
</dbReference>
<dbReference type="CDD" id="cd00082">
    <property type="entry name" value="HisKA"/>
    <property type="match status" value="1"/>
</dbReference>
<keyword evidence="12" id="KW-0812">Transmembrane</keyword>
<dbReference type="Gene3D" id="3.30.565.10">
    <property type="entry name" value="Histidine kinase-like ATPase, C-terminal domain"/>
    <property type="match status" value="1"/>
</dbReference>
<comment type="caution">
    <text evidence="15">The sequence shown here is derived from an EMBL/GenBank/DDBJ whole genome shotgun (WGS) entry which is preliminary data.</text>
</comment>
<dbReference type="Pfam" id="PF00072">
    <property type="entry name" value="Response_reg"/>
    <property type="match status" value="1"/>
</dbReference>
<comment type="subunit">
    <text evidence="9">At low DSF concentrations, interacts with RpfF.</text>
</comment>
<evidence type="ECO:0000259" key="13">
    <source>
        <dbReference type="PROSITE" id="PS50109"/>
    </source>
</evidence>
<evidence type="ECO:0000256" key="11">
    <source>
        <dbReference type="PROSITE-ProRule" id="PRU00169"/>
    </source>
</evidence>
<dbReference type="InterPro" id="IPR005467">
    <property type="entry name" value="His_kinase_dom"/>
</dbReference>
<evidence type="ECO:0000256" key="12">
    <source>
        <dbReference type="SAM" id="Phobius"/>
    </source>
</evidence>
<dbReference type="Gene3D" id="3.40.50.2300">
    <property type="match status" value="1"/>
</dbReference>
<feature type="domain" description="Response regulatory" evidence="14">
    <location>
        <begin position="565"/>
        <end position="684"/>
    </location>
</feature>